<dbReference type="AlphaFoldDB" id="A0A9Q1ETG6"/>
<gene>
    <name evidence="1" type="ORF">SKAU_G00288480</name>
</gene>
<sequence>MVVNMRPYRVPEVLQKSIVEIEWIKRLRVIEEACSAWSNPVVMVLNSSLRFCNDFRQLSVVSDFDANPIPRAGKLIECLRTVFAFPKTTSSSRLSALHLFTALLQFWRSELGGIQFTAL</sequence>
<organism evidence="1 2">
    <name type="scientific">Synaphobranchus kaupii</name>
    <name type="common">Kaup's arrowtooth eel</name>
    <dbReference type="NCBI Taxonomy" id="118154"/>
    <lineage>
        <taxon>Eukaryota</taxon>
        <taxon>Metazoa</taxon>
        <taxon>Chordata</taxon>
        <taxon>Craniata</taxon>
        <taxon>Vertebrata</taxon>
        <taxon>Euteleostomi</taxon>
        <taxon>Actinopterygii</taxon>
        <taxon>Neopterygii</taxon>
        <taxon>Teleostei</taxon>
        <taxon>Anguilliformes</taxon>
        <taxon>Synaphobranchidae</taxon>
        <taxon>Synaphobranchus</taxon>
    </lineage>
</organism>
<dbReference type="InterPro" id="IPR043502">
    <property type="entry name" value="DNA/RNA_pol_sf"/>
</dbReference>
<protein>
    <submittedName>
        <fullName evidence="1">Uncharacterized protein</fullName>
    </submittedName>
</protein>
<name>A0A9Q1ETG6_SYNKA</name>
<proteinExistence type="predicted"/>
<keyword evidence="2" id="KW-1185">Reference proteome</keyword>
<evidence type="ECO:0000313" key="1">
    <source>
        <dbReference type="EMBL" id="KAJ8344655.1"/>
    </source>
</evidence>
<comment type="caution">
    <text evidence="1">The sequence shown here is derived from an EMBL/GenBank/DDBJ whole genome shotgun (WGS) entry which is preliminary data.</text>
</comment>
<evidence type="ECO:0000313" key="2">
    <source>
        <dbReference type="Proteomes" id="UP001152622"/>
    </source>
</evidence>
<dbReference type="SUPFAM" id="SSF56672">
    <property type="entry name" value="DNA/RNA polymerases"/>
    <property type="match status" value="1"/>
</dbReference>
<reference evidence="1" key="1">
    <citation type="journal article" date="2023" name="Science">
        <title>Genome structures resolve the early diversification of teleost fishes.</title>
        <authorList>
            <person name="Parey E."/>
            <person name="Louis A."/>
            <person name="Montfort J."/>
            <person name="Bouchez O."/>
            <person name="Roques C."/>
            <person name="Iampietro C."/>
            <person name="Lluch J."/>
            <person name="Castinel A."/>
            <person name="Donnadieu C."/>
            <person name="Desvignes T."/>
            <person name="Floi Bucao C."/>
            <person name="Jouanno E."/>
            <person name="Wen M."/>
            <person name="Mejri S."/>
            <person name="Dirks R."/>
            <person name="Jansen H."/>
            <person name="Henkel C."/>
            <person name="Chen W.J."/>
            <person name="Zahm M."/>
            <person name="Cabau C."/>
            <person name="Klopp C."/>
            <person name="Thompson A.W."/>
            <person name="Robinson-Rechavi M."/>
            <person name="Braasch I."/>
            <person name="Lecointre G."/>
            <person name="Bobe J."/>
            <person name="Postlethwait J.H."/>
            <person name="Berthelot C."/>
            <person name="Roest Crollius H."/>
            <person name="Guiguen Y."/>
        </authorList>
    </citation>
    <scope>NUCLEOTIDE SEQUENCE</scope>
    <source>
        <strain evidence="1">WJC10195</strain>
    </source>
</reference>
<dbReference type="EMBL" id="JAINUF010000012">
    <property type="protein sequence ID" value="KAJ8344655.1"/>
    <property type="molecule type" value="Genomic_DNA"/>
</dbReference>
<dbReference type="Proteomes" id="UP001152622">
    <property type="component" value="Chromosome 12"/>
</dbReference>
<accession>A0A9Q1ETG6</accession>
<dbReference type="Gene3D" id="3.10.10.10">
    <property type="entry name" value="HIV Type 1 Reverse Transcriptase, subunit A, domain 1"/>
    <property type="match status" value="1"/>
</dbReference>